<reference evidence="2 3" key="1">
    <citation type="submission" date="2018-11" db="EMBL/GenBank/DDBJ databases">
        <authorList>
            <consortium name="Pathogen Informatics"/>
        </authorList>
    </citation>
    <scope>NUCLEOTIDE SEQUENCE [LARGE SCALE GENOMIC DNA]</scope>
</reference>
<evidence type="ECO:0000313" key="3">
    <source>
        <dbReference type="Proteomes" id="UP000278807"/>
    </source>
</evidence>
<sequence>MEEGCKHQNRTLAYCKWFAANPHKFDPYNFDGFLFATTISNFGAATFEKPVNQHGLQQHANRCGVGSWLSYVLSVEAWRYNGLVIYRCLLLFLLLFAHIPGLVTAQLPSSMTSKSVGFNKIDYSEPFHNKHAFRRMRVKKKFRDRHPWTPDLITYVCEELTDPCVRASFLRRHVEHEICFDTPPLYLLPHIDGPNNAVGSGYQSPPSSSQLCDTKEVGVRRSDGLYRKYLETPERCRQSLEALDAKIRSTLNQDLNNFLDILKRSFCILANSTDDTMQEECEQCRVCYHLLYLIIT</sequence>
<accession>A0A3P7TQU5</accession>
<organism evidence="2 3">
    <name type="scientific">Rodentolepis nana</name>
    <name type="common">Dwarf tapeworm</name>
    <name type="synonym">Hymenolepis nana</name>
    <dbReference type="NCBI Taxonomy" id="102285"/>
    <lineage>
        <taxon>Eukaryota</taxon>
        <taxon>Metazoa</taxon>
        <taxon>Spiralia</taxon>
        <taxon>Lophotrochozoa</taxon>
        <taxon>Platyhelminthes</taxon>
        <taxon>Cestoda</taxon>
        <taxon>Eucestoda</taxon>
        <taxon>Cyclophyllidea</taxon>
        <taxon>Hymenolepididae</taxon>
        <taxon>Rodentolepis</taxon>
    </lineage>
</organism>
<protein>
    <submittedName>
        <fullName evidence="2">Uncharacterized protein</fullName>
    </submittedName>
</protein>
<gene>
    <name evidence="2" type="ORF">HNAJ_LOCUS11270</name>
</gene>
<proteinExistence type="predicted"/>
<evidence type="ECO:0000256" key="1">
    <source>
        <dbReference type="SAM" id="Phobius"/>
    </source>
</evidence>
<feature type="transmembrane region" description="Helical" evidence="1">
    <location>
        <begin position="84"/>
        <end position="105"/>
    </location>
</feature>
<evidence type="ECO:0000313" key="2">
    <source>
        <dbReference type="EMBL" id="VDO09993.1"/>
    </source>
</evidence>
<keyword evidence="1" id="KW-1133">Transmembrane helix</keyword>
<keyword evidence="1" id="KW-0472">Membrane</keyword>
<keyword evidence="3" id="KW-1185">Reference proteome</keyword>
<name>A0A3P7TQU5_RODNA</name>
<dbReference type="AlphaFoldDB" id="A0A3P7TQU5"/>
<dbReference type="OrthoDB" id="10047996at2759"/>
<keyword evidence="1" id="KW-0812">Transmembrane</keyword>
<dbReference type="Proteomes" id="UP000278807">
    <property type="component" value="Unassembled WGS sequence"/>
</dbReference>
<dbReference type="EMBL" id="UZAE01013469">
    <property type="protein sequence ID" value="VDO09993.1"/>
    <property type="molecule type" value="Genomic_DNA"/>
</dbReference>